<feature type="transmembrane region" description="Helical" evidence="9">
    <location>
        <begin position="369"/>
        <end position="389"/>
    </location>
</feature>
<dbReference type="EMBL" id="FQWX01000005">
    <property type="protein sequence ID" value="SHG67380.1"/>
    <property type="molecule type" value="Genomic_DNA"/>
</dbReference>
<dbReference type="SUPFAM" id="SSF118215">
    <property type="entry name" value="Proton glutamate symport protein"/>
    <property type="match status" value="1"/>
</dbReference>
<dbReference type="GO" id="GO:0015293">
    <property type="term" value="F:symporter activity"/>
    <property type="evidence" value="ECO:0007669"/>
    <property type="project" value="InterPro"/>
</dbReference>
<comment type="similarity">
    <text evidence="2">Belongs to the dicarboxylate/amino acid:cation symporter (DAACS) (TC 2.A.23) family.</text>
</comment>
<dbReference type="OrthoDB" id="7778689at2"/>
<evidence type="ECO:0000313" key="11">
    <source>
        <dbReference type="Proteomes" id="UP000243255"/>
    </source>
</evidence>
<dbReference type="Pfam" id="PF00375">
    <property type="entry name" value="SDF"/>
    <property type="match status" value="1"/>
</dbReference>
<keyword evidence="4" id="KW-0813">Transport</keyword>
<protein>
    <recommendedName>
        <fullName evidence="3">L-cystine uptake protein TcyP</fullName>
    </recommendedName>
    <alternativeName>
        <fullName evidence="8">Transporter of cystine TcyP</fullName>
    </alternativeName>
</protein>
<feature type="transmembrane region" description="Helical" evidence="9">
    <location>
        <begin position="342"/>
        <end position="362"/>
    </location>
</feature>
<comment type="subcellular location">
    <subcellularLocation>
        <location evidence="1">Membrane</location>
        <topology evidence="1">Multi-pass membrane protein</topology>
    </subcellularLocation>
</comment>
<feature type="transmembrane region" description="Helical" evidence="9">
    <location>
        <begin position="300"/>
        <end position="322"/>
    </location>
</feature>
<evidence type="ECO:0000256" key="8">
    <source>
        <dbReference type="ARBA" id="ARBA00031293"/>
    </source>
</evidence>
<name>A0A1M5LR45_9FIRM</name>
<feature type="transmembrane region" description="Helical" evidence="9">
    <location>
        <begin position="6"/>
        <end position="31"/>
    </location>
</feature>
<dbReference type="STRING" id="1121321.SAMN04488530_10550"/>
<dbReference type="GO" id="GO:0015184">
    <property type="term" value="F:L-cystine transmembrane transporter activity"/>
    <property type="evidence" value="ECO:0007669"/>
    <property type="project" value="TreeGrafter"/>
</dbReference>
<evidence type="ECO:0000256" key="5">
    <source>
        <dbReference type="ARBA" id="ARBA00022692"/>
    </source>
</evidence>
<dbReference type="InterPro" id="IPR036458">
    <property type="entry name" value="Na:dicarbo_symporter_sf"/>
</dbReference>
<keyword evidence="5 9" id="KW-0812">Transmembrane</keyword>
<keyword evidence="7 9" id="KW-0472">Membrane</keyword>
<keyword evidence="11" id="KW-1185">Reference proteome</keyword>
<dbReference type="RefSeq" id="WP_073124379.1">
    <property type="nucleotide sequence ID" value="NZ_BAABCH010000026.1"/>
</dbReference>
<feature type="transmembrane region" description="Helical" evidence="9">
    <location>
        <begin position="120"/>
        <end position="146"/>
    </location>
</feature>
<feature type="transmembrane region" description="Helical" evidence="9">
    <location>
        <begin position="264"/>
        <end position="288"/>
    </location>
</feature>
<sequence>MDSTFFSQFLMVTDVSTLISIMGLIAVFIIVNRLSKKLSFTKLMILSTLIGIGLGVIIQYVAKFPSNPGEVVWLNEVNKWYGLVGNGYMNLLKMLVVPIVFISIIRVIMNLKGEENISKLTYRSVAMLLGTTALSAIVAIVVANIFKLGVSDAVTASTNEIREITPIVDTLVELIPSNPIKAMADSNIVAIVVFAAFIGIAIKTLNKDNEEELKPFVGFIEASYKIIINVSLIIIDFMPYAVVALMANTIIARGVGSILGVIDFIVALYISILIMFIIHLVIISLNGINPIKYIKHVSKPLILAFTSRSSLGTLPVAIEALTDNLKIDEGVASFVTSLGSNMGMNGCAGIYPALMAVTIANMSGTDMNFSFYTMLVIVIAISSLGIAGIPGTAAMSVSVVISGIGLGAYFPYAGGILAIDPILDMGRTMLNVNGSMTSTVVVAKLFDKTSSKS</sequence>
<dbReference type="PANTHER" id="PTHR42865:SF5">
    <property type="entry name" value="L-CYSTINE TRANSPORTER TCYP"/>
    <property type="match status" value="1"/>
</dbReference>
<evidence type="ECO:0000256" key="2">
    <source>
        <dbReference type="ARBA" id="ARBA00006148"/>
    </source>
</evidence>
<evidence type="ECO:0000256" key="1">
    <source>
        <dbReference type="ARBA" id="ARBA00004141"/>
    </source>
</evidence>
<keyword evidence="6 9" id="KW-1133">Transmembrane helix</keyword>
<dbReference type="InterPro" id="IPR001991">
    <property type="entry name" value="Na-dicarboxylate_symporter"/>
</dbReference>
<dbReference type="PANTHER" id="PTHR42865">
    <property type="entry name" value="PROTON/GLUTAMATE-ASPARTATE SYMPORTER"/>
    <property type="match status" value="1"/>
</dbReference>
<dbReference type="AlphaFoldDB" id="A0A1M5LR45"/>
<evidence type="ECO:0000313" key="10">
    <source>
        <dbReference type="EMBL" id="SHG67380.1"/>
    </source>
</evidence>
<proteinExistence type="inferred from homology"/>
<feature type="transmembrane region" description="Helical" evidence="9">
    <location>
        <begin position="43"/>
        <end position="62"/>
    </location>
</feature>
<feature type="transmembrane region" description="Helical" evidence="9">
    <location>
        <begin position="395"/>
        <end position="419"/>
    </location>
</feature>
<evidence type="ECO:0000256" key="3">
    <source>
        <dbReference type="ARBA" id="ARBA00022031"/>
    </source>
</evidence>
<accession>A0A1M5LR45</accession>
<reference evidence="11" key="1">
    <citation type="submission" date="2016-11" db="EMBL/GenBank/DDBJ databases">
        <authorList>
            <person name="Varghese N."/>
            <person name="Submissions S."/>
        </authorList>
    </citation>
    <scope>NUCLEOTIDE SEQUENCE [LARGE SCALE GENOMIC DNA]</scope>
    <source>
        <strain evidence="11">DSM 2635</strain>
    </source>
</reference>
<dbReference type="PRINTS" id="PR00173">
    <property type="entry name" value="EDTRNSPORT"/>
</dbReference>
<feature type="transmembrane region" description="Helical" evidence="9">
    <location>
        <begin position="188"/>
        <end position="205"/>
    </location>
</feature>
<feature type="transmembrane region" description="Helical" evidence="9">
    <location>
        <begin position="88"/>
        <end position="108"/>
    </location>
</feature>
<evidence type="ECO:0000256" key="9">
    <source>
        <dbReference type="SAM" id="Phobius"/>
    </source>
</evidence>
<dbReference type="Proteomes" id="UP000243255">
    <property type="component" value="Unassembled WGS sequence"/>
</dbReference>
<feature type="transmembrane region" description="Helical" evidence="9">
    <location>
        <begin position="226"/>
        <end position="252"/>
    </location>
</feature>
<dbReference type="GO" id="GO:0005886">
    <property type="term" value="C:plasma membrane"/>
    <property type="evidence" value="ECO:0007669"/>
    <property type="project" value="TreeGrafter"/>
</dbReference>
<organism evidence="10 11">
    <name type="scientific">Asaccharospora irregularis DSM 2635</name>
    <dbReference type="NCBI Taxonomy" id="1121321"/>
    <lineage>
        <taxon>Bacteria</taxon>
        <taxon>Bacillati</taxon>
        <taxon>Bacillota</taxon>
        <taxon>Clostridia</taxon>
        <taxon>Peptostreptococcales</taxon>
        <taxon>Peptostreptococcaceae</taxon>
        <taxon>Asaccharospora</taxon>
    </lineage>
</organism>
<evidence type="ECO:0000256" key="7">
    <source>
        <dbReference type="ARBA" id="ARBA00023136"/>
    </source>
</evidence>
<evidence type="ECO:0000256" key="6">
    <source>
        <dbReference type="ARBA" id="ARBA00022989"/>
    </source>
</evidence>
<dbReference type="Gene3D" id="1.10.3860.10">
    <property type="entry name" value="Sodium:dicarboxylate symporter"/>
    <property type="match status" value="1"/>
</dbReference>
<evidence type="ECO:0000256" key="4">
    <source>
        <dbReference type="ARBA" id="ARBA00022448"/>
    </source>
</evidence>
<gene>
    <name evidence="10" type="ORF">SAMN04488530_10550</name>
</gene>